<evidence type="ECO:0000313" key="5">
    <source>
        <dbReference type="EMBL" id="PIQ98654.1"/>
    </source>
</evidence>
<dbReference type="InterPro" id="IPR015797">
    <property type="entry name" value="NUDIX_hydrolase-like_dom_sf"/>
</dbReference>
<evidence type="ECO:0008006" key="7">
    <source>
        <dbReference type="Google" id="ProtNLM"/>
    </source>
</evidence>
<name>A0A2H0MS37_9BACT</name>
<keyword evidence="4" id="KW-0460">Magnesium</keyword>
<comment type="cofactor">
    <cofactor evidence="1">
        <name>Mg(2+)</name>
        <dbReference type="ChEBI" id="CHEBI:18420"/>
    </cofactor>
</comment>
<dbReference type="GO" id="GO:0052751">
    <property type="term" value="F:GDP-mannose hydrolase activity"/>
    <property type="evidence" value="ECO:0007669"/>
    <property type="project" value="TreeGrafter"/>
</dbReference>
<keyword evidence="2" id="KW-0479">Metal-binding</keyword>
<proteinExistence type="predicted"/>
<dbReference type="PANTHER" id="PTHR31835">
    <property type="entry name" value="URIDINE DIPHOSPHATE GLUCOSE PYROPHOSPHATASE"/>
    <property type="match status" value="1"/>
</dbReference>
<dbReference type="GO" id="GO:0046872">
    <property type="term" value="F:metal ion binding"/>
    <property type="evidence" value="ECO:0007669"/>
    <property type="project" value="UniProtKB-KW"/>
</dbReference>
<sequence>MKIKMKPYTLLYPERWKDLRYRSPRNIKIVKGKGLELSKYPQIRQKIDKEWVRRKKGNQRIFSSTLCRLSGYSIKNDSLVLELGETNYKELVGTNYLSVSLGKKEENPYKYFSMALSVSAVVETKDDYVLITRRSEKVESCKNTFHTIAGQVEPEKLIQKSMASELRNEAGLEENEYKLCFAGLIMNNCNLKPELIFVAKSKANLIDILLRKKIEAFEAELMFGIKKKELKRFLNSFPKKDFCPPGLAAWQIYSQIEKI</sequence>
<evidence type="ECO:0000256" key="4">
    <source>
        <dbReference type="ARBA" id="ARBA00022842"/>
    </source>
</evidence>
<accession>A0A2H0MS37</accession>
<dbReference type="Gene3D" id="3.90.79.10">
    <property type="entry name" value="Nucleoside Triphosphate Pyrophosphohydrolase"/>
    <property type="match status" value="1"/>
</dbReference>
<evidence type="ECO:0000256" key="3">
    <source>
        <dbReference type="ARBA" id="ARBA00022801"/>
    </source>
</evidence>
<dbReference type="AlphaFoldDB" id="A0A2H0MS37"/>
<evidence type="ECO:0000256" key="2">
    <source>
        <dbReference type="ARBA" id="ARBA00022723"/>
    </source>
</evidence>
<dbReference type="Proteomes" id="UP000229381">
    <property type="component" value="Unassembled WGS sequence"/>
</dbReference>
<dbReference type="InterPro" id="IPR055295">
    <property type="entry name" value="NUDT22/NUDT9-like"/>
</dbReference>
<dbReference type="PANTHER" id="PTHR31835:SF1">
    <property type="entry name" value="URIDINE DIPHOSPHATE GLUCOSE PYROPHOSPHATASE NUDT22"/>
    <property type="match status" value="1"/>
</dbReference>
<comment type="caution">
    <text evidence="5">The sequence shown here is derived from an EMBL/GenBank/DDBJ whole genome shotgun (WGS) entry which is preliminary data.</text>
</comment>
<keyword evidence="3" id="KW-0378">Hydrolase</keyword>
<protein>
    <recommendedName>
        <fullName evidence="7">Nudix hydrolase domain-containing protein</fullName>
    </recommendedName>
</protein>
<evidence type="ECO:0000313" key="6">
    <source>
        <dbReference type="Proteomes" id="UP000229381"/>
    </source>
</evidence>
<organism evidence="5 6">
    <name type="scientific">Candidatus Nealsonbacteria bacterium CG11_big_fil_rev_8_21_14_0_20_39_9</name>
    <dbReference type="NCBI Taxonomy" id="1974715"/>
    <lineage>
        <taxon>Bacteria</taxon>
        <taxon>Candidatus Nealsoniibacteriota</taxon>
    </lineage>
</organism>
<dbReference type="EMBL" id="PCWI01000002">
    <property type="protein sequence ID" value="PIQ98654.1"/>
    <property type="molecule type" value="Genomic_DNA"/>
</dbReference>
<gene>
    <name evidence="5" type="ORF">COV64_00055</name>
</gene>
<evidence type="ECO:0000256" key="1">
    <source>
        <dbReference type="ARBA" id="ARBA00001946"/>
    </source>
</evidence>
<reference evidence="5 6" key="1">
    <citation type="submission" date="2017-09" db="EMBL/GenBank/DDBJ databases">
        <title>Depth-based differentiation of microbial function through sediment-hosted aquifers and enrichment of novel symbionts in the deep terrestrial subsurface.</title>
        <authorList>
            <person name="Probst A.J."/>
            <person name="Ladd B."/>
            <person name="Jarett J.K."/>
            <person name="Geller-Mcgrath D.E."/>
            <person name="Sieber C.M."/>
            <person name="Emerson J.B."/>
            <person name="Anantharaman K."/>
            <person name="Thomas B.C."/>
            <person name="Malmstrom R."/>
            <person name="Stieglmeier M."/>
            <person name="Klingl A."/>
            <person name="Woyke T."/>
            <person name="Ryan C.M."/>
            <person name="Banfield J.F."/>
        </authorList>
    </citation>
    <scope>NUCLEOTIDE SEQUENCE [LARGE SCALE GENOMIC DNA]</scope>
    <source>
        <strain evidence="5">CG11_big_fil_rev_8_21_14_0_20_39_9</strain>
    </source>
</reference>
<dbReference type="SUPFAM" id="SSF55811">
    <property type="entry name" value="Nudix"/>
    <property type="match status" value="1"/>
</dbReference>